<dbReference type="RefSeq" id="XP_001384878.2">
    <property type="nucleotide sequence ID" value="XM_001384841.1"/>
</dbReference>
<feature type="region of interest" description="Disordered" evidence="6">
    <location>
        <begin position="321"/>
        <end position="342"/>
    </location>
</feature>
<dbReference type="GO" id="GO:0006888">
    <property type="term" value="P:endoplasmic reticulum to Golgi vesicle-mediated transport"/>
    <property type="evidence" value="ECO:0007669"/>
    <property type="project" value="TreeGrafter"/>
</dbReference>
<dbReference type="GO" id="GO:0005789">
    <property type="term" value="C:endoplasmic reticulum membrane"/>
    <property type="evidence" value="ECO:0007669"/>
    <property type="project" value="TreeGrafter"/>
</dbReference>
<dbReference type="GO" id="GO:0005537">
    <property type="term" value="F:D-mannose binding"/>
    <property type="evidence" value="ECO:0007669"/>
    <property type="project" value="TreeGrafter"/>
</dbReference>
<evidence type="ECO:0000256" key="2">
    <source>
        <dbReference type="ARBA" id="ARBA00022692"/>
    </source>
</evidence>
<gene>
    <name evidence="9" type="ORF">PICST_32258</name>
</gene>
<dbReference type="InterPro" id="IPR051136">
    <property type="entry name" value="Intracellular_Lectin-GPT"/>
</dbReference>
<dbReference type="SUPFAM" id="SSF49899">
    <property type="entry name" value="Concanavalin A-like lectins/glucanases"/>
    <property type="match status" value="1"/>
</dbReference>
<evidence type="ECO:0000256" key="5">
    <source>
        <dbReference type="ARBA" id="ARBA00023136"/>
    </source>
</evidence>
<dbReference type="AlphaFoldDB" id="A3LVV6"/>
<dbReference type="STRING" id="322104.A3LVV6"/>
<dbReference type="Pfam" id="PF03388">
    <property type="entry name" value="Lectin_leg-like"/>
    <property type="match status" value="1"/>
</dbReference>
<dbReference type="OrthoDB" id="270293at2759"/>
<protein>
    <recommendedName>
        <fullName evidence="8">L-type lectin-like domain-containing protein</fullName>
    </recommendedName>
</protein>
<feature type="transmembrane region" description="Helical" evidence="7">
    <location>
        <begin position="390"/>
        <end position="408"/>
    </location>
</feature>
<dbReference type="EMBL" id="CP000499">
    <property type="protein sequence ID" value="ABN66849.2"/>
    <property type="molecule type" value="Genomic_DNA"/>
</dbReference>
<keyword evidence="3" id="KW-0732">Signal</keyword>
<evidence type="ECO:0000256" key="6">
    <source>
        <dbReference type="SAM" id="MobiDB-lite"/>
    </source>
</evidence>
<reference evidence="9 10" key="1">
    <citation type="journal article" date="2007" name="Nat. Biotechnol.">
        <title>Genome sequence of the lignocellulose-bioconverting and xylose-fermenting yeast Pichia stipitis.</title>
        <authorList>
            <person name="Jeffries T.W."/>
            <person name="Grigoriev I.V."/>
            <person name="Grimwood J."/>
            <person name="Laplaza J.M."/>
            <person name="Aerts A."/>
            <person name="Salamov A."/>
            <person name="Schmutz J."/>
            <person name="Lindquist E."/>
            <person name="Dehal P."/>
            <person name="Shapiro H."/>
            <person name="Jin Y.S."/>
            <person name="Passoth V."/>
            <person name="Richardson P.M."/>
        </authorList>
    </citation>
    <scope>NUCLEOTIDE SEQUENCE [LARGE SCALE GENOMIC DNA]</scope>
    <source>
        <strain evidence="10">ATCC 58785 / CBS 6054 / NBRC 10063 / NRRL Y-11545</strain>
    </source>
</reference>
<keyword evidence="10" id="KW-1185">Reference proteome</keyword>
<dbReference type="KEGG" id="pic:PICST_32258"/>
<feature type="transmembrane region" description="Helical" evidence="7">
    <location>
        <begin position="12"/>
        <end position="29"/>
    </location>
</feature>
<dbReference type="InterPro" id="IPR013320">
    <property type="entry name" value="ConA-like_dom_sf"/>
</dbReference>
<evidence type="ECO:0000313" key="9">
    <source>
        <dbReference type="EMBL" id="ABN66849.2"/>
    </source>
</evidence>
<dbReference type="PROSITE" id="PS51328">
    <property type="entry name" value="L_LECTIN_LIKE"/>
    <property type="match status" value="1"/>
</dbReference>
<evidence type="ECO:0000256" key="7">
    <source>
        <dbReference type="SAM" id="Phobius"/>
    </source>
</evidence>
<dbReference type="GO" id="GO:0005793">
    <property type="term" value="C:endoplasmic reticulum-Golgi intermediate compartment"/>
    <property type="evidence" value="ECO:0007669"/>
    <property type="project" value="TreeGrafter"/>
</dbReference>
<dbReference type="PANTHER" id="PTHR12223">
    <property type="entry name" value="VESICULAR MANNOSE-BINDING LECTIN"/>
    <property type="match status" value="1"/>
</dbReference>
<dbReference type="Proteomes" id="UP000002258">
    <property type="component" value="Chromosome 5"/>
</dbReference>
<evidence type="ECO:0000256" key="1">
    <source>
        <dbReference type="ARBA" id="ARBA00004479"/>
    </source>
</evidence>
<dbReference type="PANTHER" id="PTHR12223:SF45">
    <property type="entry name" value="RE50040P"/>
    <property type="match status" value="1"/>
</dbReference>
<feature type="domain" description="L-type lectin-like" evidence="8">
    <location>
        <begin position="58"/>
        <end position="286"/>
    </location>
</feature>
<dbReference type="InParanoid" id="A3LVV6"/>
<organism evidence="9 10">
    <name type="scientific">Scheffersomyces stipitis (strain ATCC 58785 / CBS 6054 / NBRC 10063 / NRRL Y-11545)</name>
    <name type="common">Yeast</name>
    <name type="synonym">Pichia stipitis</name>
    <dbReference type="NCBI Taxonomy" id="322104"/>
    <lineage>
        <taxon>Eukaryota</taxon>
        <taxon>Fungi</taxon>
        <taxon>Dikarya</taxon>
        <taxon>Ascomycota</taxon>
        <taxon>Saccharomycotina</taxon>
        <taxon>Pichiomycetes</taxon>
        <taxon>Debaryomycetaceae</taxon>
        <taxon>Scheffersomyces</taxon>
    </lineage>
</organism>
<keyword evidence="5 7" id="KW-0472">Membrane</keyword>
<keyword evidence="2 7" id="KW-0812">Transmembrane</keyword>
<feature type="compositionally biased region" description="Basic residues" evidence="6">
    <location>
        <begin position="326"/>
        <end position="337"/>
    </location>
</feature>
<accession>A3LVV6</accession>
<dbReference type="CDD" id="cd07308">
    <property type="entry name" value="lectin_leg-like"/>
    <property type="match status" value="1"/>
</dbReference>
<dbReference type="InterPro" id="IPR005052">
    <property type="entry name" value="Lectin_leg"/>
</dbReference>
<dbReference type="OMA" id="YKNGKRG"/>
<keyword evidence="4 7" id="KW-1133">Transmembrane helix</keyword>
<name>A3LVV6_PICST</name>
<evidence type="ECO:0000259" key="8">
    <source>
        <dbReference type="PROSITE" id="PS51328"/>
    </source>
</evidence>
<proteinExistence type="predicted"/>
<dbReference type="GeneID" id="4839652"/>
<evidence type="ECO:0000256" key="3">
    <source>
        <dbReference type="ARBA" id="ARBA00022729"/>
    </source>
</evidence>
<comment type="subcellular location">
    <subcellularLocation>
        <location evidence="1">Membrane</location>
        <topology evidence="1">Single-pass type I membrane protein</topology>
    </subcellularLocation>
</comment>
<dbReference type="Gene3D" id="2.60.120.200">
    <property type="match status" value="1"/>
</dbReference>
<dbReference type="GO" id="GO:0030134">
    <property type="term" value="C:COPII-coated ER to Golgi transport vesicle"/>
    <property type="evidence" value="ECO:0007669"/>
    <property type="project" value="TreeGrafter"/>
</dbReference>
<dbReference type="HOGENOM" id="CLU_041093_2_0_1"/>
<dbReference type="FunCoup" id="A3LVV6">
    <property type="interactions" value="15"/>
</dbReference>
<evidence type="ECO:0000313" key="10">
    <source>
        <dbReference type="Proteomes" id="UP000002258"/>
    </source>
</evidence>
<evidence type="ECO:0000256" key="4">
    <source>
        <dbReference type="ARBA" id="ARBA00022989"/>
    </source>
</evidence>
<dbReference type="GO" id="GO:0000139">
    <property type="term" value="C:Golgi membrane"/>
    <property type="evidence" value="ECO:0007669"/>
    <property type="project" value="TreeGrafter"/>
</dbReference>
<sequence>MGFFAAVRRSRPLQLFCLLVVLLVTYWLLPSPASDSYTPEQLNSILQNKDESVVSLKKTELKAQSLIRPFLDDSTFRLKNWDTAGNTLVKSKDYIRLTSERPRQVGNMFAKMPIQADSFEMELTFHIHAKNSHGLIGDGLAVWFIDRKSEIGDVFGAKNFFNGLSIMIDTYKNGKRGNFPYVNLMLGDGQKKYNKGTDGYDTRLAGCNAAKNIVNPDSKETKMRIVYVKNGYLSIDFNYNGRHEEWVNCVTLTDVKLPPVKYLGLTAETGQLSENVDIIENRIFALYKPDGTFVESIDELQKLIEDQSELEEEVKEVEQEVDERKTKNRQRSRLFKKRTPEQKRKSLKRLENAAKRIKERERKLRLEKYGDEDATFPRRVLGYTITAIKFLIYIIIAILLVWFAFIVYRVHKQRRRSKVTGLLD</sequence>
<dbReference type="eggNOG" id="KOG3839">
    <property type="taxonomic scope" value="Eukaryota"/>
</dbReference>